<evidence type="ECO:0000313" key="11">
    <source>
        <dbReference type="Proteomes" id="UP000007460"/>
    </source>
</evidence>
<dbReference type="PROSITE" id="PS00595">
    <property type="entry name" value="AA_TRANSFER_CLASS_5"/>
    <property type="match status" value="1"/>
</dbReference>
<dbReference type="Gene3D" id="3.40.640.10">
    <property type="entry name" value="Type I PLP-dependent aspartate aminotransferase-like (Major domain)"/>
    <property type="match status" value="1"/>
</dbReference>
<evidence type="ECO:0000256" key="6">
    <source>
        <dbReference type="ARBA" id="ARBA00050776"/>
    </source>
</evidence>
<evidence type="ECO:0000256" key="3">
    <source>
        <dbReference type="ARBA" id="ARBA00012239"/>
    </source>
</evidence>
<dbReference type="GO" id="GO:0016829">
    <property type="term" value="F:lyase activity"/>
    <property type="evidence" value="ECO:0007669"/>
    <property type="project" value="UniProtKB-KW"/>
</dbReference>
<dbReference type="RefSeq" id="WP_013044890.1">
    <property type="nucleotide sequence ID" value="NC_014010.1"/>
</dbReference>
<feature type="domain" description="Aminotransferase class V" evidence="9">
    <location>
        <begin position="34"/>
        <end position="403"/>
    </location>
</feature>
<evidence type="ECO:0000256" key="8">
    <source>
        <dbReference type="RuleBase" id="RU004506"/>
    </source>
</evidence>
<dbReference type="KEGG" id="apb:SAR116_0017"/>
<evidence type="ECO:0000313" key="10">
    <source>
        <dbReference type="EMBL" id="ADE38260.1"/>
    </source>
</evidence>
<dbReference type="SUPFAM" id="SSF53383">
    <property type="entry name" value="PLP-dependent transferases"/>
    <property type="match status" value="1"/>
</dbReference>
<protein>
    <recommendedName>
        <fullName evidence="3 8">Cysteine desulfurase</fullName>
        <ecNumber evidence="3 8">2.8.1.7</ecNumber>
    </recommendedName>
</protein>
<dbReference type="InterPro" id="IPR020578">
    <property type="entry name" value="Aminotrans_V_PyrdxlP_BS"/>
</dbReference>
<dbReference type="AlphaFoldDB" id="D5BNJ3"/>
<dbReference type="EC" id="2.8.1.7" evidence="3 8"/>
<keyword evidence="4 8" id="KW-0808">Transferase</keyword>
<dbReference type="Pfam" id="PF00266">
    <property type="entry name" value="Aminotran_5"/>
    <property type="match status" value="1"/>
</dbReference>
<dbReference type="HOGENOM" id="CLU_003433_2_5_5"/>
<gene>
    <name evidence="10" type="ordered locus">SAR116_0017</name>
</gene>
<dbReference type="OrthoDB" id="9804366at2"/>
<comment type="catalytic activity">
    <reaction evidence="6 8">
        <text>(sulfur carrier)-H + L-cysteine = (sulfur carrier)-SH + L-alanine</text>
        <dbReference type="Rhea" id="RHEA:43892"/>
        <dbReference type="Rhea" id="RHEA-COMP:14737"/>
        <dbReference type="Rhea" id="RHEA-COMP:14739"/>
        <dbReference type="ChEBI" id="CHEBI:29917"/>
        <dbReference type="ChEBI" id="CHEBI:35235"/>
        <dbReference type="ChEBI" id="CHEBI:57972"/>
        <dbReference type="ChEBI" id="CHEBI:64428"/>
        <dbReference type="EC" id="2.8.1.7"/>
    </reaction>
</comment>
<keyword evidence="11" id="KW-1185">Reference proteome</keyword>
<evidence type="ECO:0000256" key="1">
    <source>
        <dbReference type="ARBA" id="ARBA00001933"/>
    </source>
</evidence>
<keyword evidence="10" id="KW-0456">Lyase</keyword>
<comment type="function">
    <text evidence="8">Catalyzes the removal of elemental sulfur and selenium atoms from L-cysteine, L-cystine, L-selenocysteine, and L-selenocystine to produce L-alanine.</text>
</comment>
<dbReference type="InterPro" id="IPR015421">
    <property type="entry name" value="PyrdxlP-dep_Trfase_major"/>
</dbReference>
<dbReference type="GO" id="GO:0031071">
    <property type="term" value="F:cysteine desulfurase activity"/>
    <property type="evidence" value="ECO:0007669"/>
    <property type="project" value="UniProtKB-UniRule"/>
</dbReference>
<evidence type="ECO:0000256" key="7">
    <source>
        <dbReference type="RuleBase" id="RU004504"/>
    </source>
</evidence>
<sequence>MTDNLALKTAVFDSDAIRADFPILSREIHGKPLVYLDSAASAQKPHQVMDALMSAYTDTYSNVHRGLHFLSEASTDAYEAVRQKVAGFIGAPSPDEIVLTSGATMALNMIAHSWALPRLQAGDEILISIAEHHANIVPWQMVAERTGAVLRAFPMDEDGSFSMQAMTEMTSEKTRIISISHVSNVLGTVYPLAEIAKLAKSVDALFVVDGCQGVVHMPVDVTALGCDFYVFSAHKLYGPNGVGVLWGRSEILADMPPFMGGGDMIDRVTIEKSTYAAPPHRFEAGTPAIAEVIALGAAVDYVESIGMAAIRAHEQDVLSYAHQRLSAVEGLNIIGTAVGKSGVVSFTMDCAHPHDISTIIDRDGVAIRAGHHCAQPLMDYLDVSSTARASVGVYTTKSEFDALATSLEKVVRIFS</sequence>
<comment type="similarity">
    <text evidence="2 8">Belongs to the class-V pyridoxal-phosphate-dependent aminotransferase family. Csd subfamily.</text>
</comment>
<dbReference type="EMBL" id="CP001751">
    <property type="protein sequence ID" value="ADE38260.1"/>
    <property type="molecule type" value="Genomic_DNA"/>
</dbReference>
<name>D5BNJ3_PUNMI</name>
<dbReference type="Gene3D" id="3.90.1150.10">
    <property type="entry name" value="Aspartate Aminotransferase, domain 1"/>
    <property type="match status" value="1"/>
</dbReference>
<dbReference type="InterPro" id="IPR010970">
    <property type="entry name" value="Cys_dSase_SufS"/>
</dbReference>
<accession>D5BNJ3</accession>
<comment type="cofactor">
    <cofactor evidence="1 7">
        <name>pyridoxal 5'-phosphate</name>
        <dbReference type="ChEBI" id="CHEBI:597326"/>
    </cofactor>
</comment>
<proteinExistence type="inferred from homology"/>
<dbReference type="CDD" id="cd06453">
    <property type="entry name" value="SufS_like"/>
    <property type="match status" value="1"/>
</dbReference>
<dbReference type="NCBIfam" id="TIGR01979">
    <property type="entry name" value="sufS"/>
    <property type="match status" value="1"/>
</dbReference>
<organism evidence="10 11">
    <name type="scientific">Puniceispirillum marinum (strain IMCC1322)</name>
    <dbReference type="NCBI Taxonomy" id="488538"/>
    <lineage>
        <taxon>Bacteria</taxon>
        <taxon>Pseudomonadati</taxon>
        <taxon>Pseudomonadota</taxon>
        <taxon>Alphaproteobacteria</taxon>
        <taxon>Candidatus Puniceispirillales</taxon>
        <taxon>Candidatus Puniceispirillaceae</taxon>
        <taxon>Candidatus Puniceispirillum</taxon>
    </lineage>
</organism>
<dbReference type="PANTHER" id="PTHR43586:SF8">
    <property type="entry name" value="CYSTEINE DESULFURASE 1, CHLOROPLASTIC"/>
    <property type="match status" value="1"/>
</dbReference>
<dbReference type="InterPro" id="IPR015422">
    <property type="entry name" value="PyrdxlP-dep_Trfase_small"/>
</dbReference>
<dbReference type="eggNOG" id="COG0520">
    <property type="taxonomic scope" value="Bacteria"/>
</dbReference>
<dbReference type="InterPro" id="IPR000192">
    <property type="entry name" value="Aminotrans_V_dom"/>
</dbReference>
<evidence type="ECO:0000256" key="5">
    <source>
        <dbReference type="ARBA" id="ARBA00022898"/>
    </source>
</evidence>
<evidence type="ECO:0000256" key="4">
    <source>
        <dbReference type="ARBA" id="ARBA00022679"/>
    </source>
</evidence>
<dbReference type="GO" id="GO:0006534">
    <property type="term" value="P:cysteine metabolic process"/>
    <property type="evidence" value="ECO:0007669"/>
    <property type="project" value="UniProtKB-UniRule"/>
</dbReference>
<dbReference type="InterPro" id="IPR015424">
    <property type="entry name" value="PyrdxlP-dep_Trfase"/>
</dbReference>
<evidence type="ECO:0000256" key="2">
    <source>
        <dbReference type="ARBA" id="ARBA00010447"/>
    </source>
</evidence>
<dbReference type="Proteomes" id="UP000007460">
    <property type="component" value="Chromosome"/>
</dbReference>
<dbReference type="PANTHER" id="PTHR43586">
    <property type="entry name" value="CYSTEINE DESULFURASE"/>
    <property type="match status" value="1"/>
</dbReference>
<dbReference type="STRING" id="488538.SAR116_0017"/>
<dbReference type="GO" id="GO:0030170">
    <property type="term" value="F:pyridoxal phosphate binding"/>
    <property type="evidence" value="ECO:0007669"/>
    <property type="project" value="UniProtKB-UniRule"/>
</dbReference>
<evidence type="ECO:0000259" key="9">
    <source>
        <dbReference type="Pfam" id="PF00266"/>
    </source>
</evidence>
<reference evidence="10 11" key="1">
    <citation type="journal article" date="2010" name="J. Bacteriol.">
        <title>Complete genome sequence of "Candidatus Puniceispirillum marinum" IMCC1322, a representative of the SAR116 clade in the Alphaproteobacteria.</title>
        <authorList>
            <person name="Oh H.M."/>
            <person name="Kwon K.K."/>
            <person name="Kang I."/>
            <person name="Kang S.G."/>
            <person name="Lee J.H."/>
            <person name="Kim S.J."/>
            <person name="Cho J.C."/>
        </authorList>
    </citation>
    <scope>NUCLEOTIDE SEQUENCE [LARGE SCALE GENOMIC DNA]</scope>
    <source>
        <strain evidence="10 11">IMCC1322</strain>
    </source>
</reference>
<keyword evidence="5 8" id="KW-0663">Pyridoxal phosphate</keyword>